<evidence type="ECO:0000256" key="4">
    <source>
        <dbReference type="ARBA" id="ARBA00023004"/>
    </source>
</evidence>
<dbReference type="Pfam" id="PF00067">
    <property type="entry name" value="p450"/>
    <property type="match status" value="1"/>
</dbReference>
<reference evidence="9" key="1">
    <citation type="journal article" date="2017" name="Nat. Microbiol.">
        <title>Global analysis of biosynthetic gene clusters reveals vast potential of secondary metabolite production in Penicillium species.</title>
        <authorList>
            <person name="Nielsen J.C."/>
            <person name="Grijseels S."/>
            <person name="Prigent S."/>
            <person name="Ji B."/>
            <person name="Dainat J."/>
            <person name="Nielsen K.F."/>
            <person name="Frisvad J.C."/>
            <person name="Workman M."/>
            <person name="Nielsen J."/>
        </authorList>
    </citation>
    <scope>NUCLEOTIDE SEQUENCE [LARGE SCALE GENOMIC DNA]</scope>
    <source>
        <strain evidence="9">IBT 29486</strain>
    </source>
</reference>
<evidence type="ECO:0000256" key="1">
    <source>
        <dbReference type="ARBA" id="ARBA00001971"/>
    </source>
</evidence>
<keyword evidence="6" id="KW-0503">Monooxygenase</keyword>
<dbReference type="AlphaFoldDB" id="A0A1V6S8F2"/>
<protein>
    <recommendedName>
        <fullName evidence="10">Cytochrome P450</fullName>
    </recommendedName>
</protein>
<name>A0A1V6S8F2_9EURO</name>
<feature type="transmembrane region" description="Helical" evidence="7">
    <location>
        <begin position="206"/>
        <end position="228"/>
    </location>
</feature>
<keyword evidence="5 6" id="KW-0349">Heme</keyword>
<accession>A0A1V6S8F2</accession>
<dbReference type="InterPro" id="IPR050121">
    <property type="entry name" value="Cytochrome_P450_monoxygenase"/>
</dbReference>
<keyword evidence="7" id="KW-0812">Transmembrane</keyword>
<keyword evidence="7" id="KW-0472">Membrane</keyword>
<dbReference type="PRINTS" id="PR00385">
    <property type="entry name" value="P450"/>
</dbReference>
<comment type="similarity">
    <text evidence="6">Belongs to the cytochrome P450 family.</text>
</comment>
<gene>
    <name evidence="8" type="ORF">PENVUL_c004G03990</name>
</gene>
<evidence type="ECO:0008006" key="10">
    <source>
        <dbReference type="Google" id="ProtNLM"/>
    </source>
</evidence>
<dbReference type="InterPro" id="IPR017972">
    <property type="entry name" value="Cyt_P450_CS"/>
</dbReference>
<dbReference type="OrthoDB" id="3934656at2759"/>
<evidence type="ECO:0000256" key="6">
    <source>
        <dbReference type="RuleBase" id="RU000461"/>
    </source>
</evidence>
<dbReference type="GO" id="GO:0005506">
    <property type="term" value="F:iron ion binding"/>
    <property type="evidence" value="ECO:0007669"/>
    <property type="project" value="InterPro"/>
</dbReference>
<feature type="transmembrane region" description="Helical" evidence="7">
    <location>
        <begin position="6"/>
        <end position="22"/>
    </location>
</feature>
<dbReference type="PROSITE" id="PS00086">
    <property type="entry name" value="CYTOCHROME_P450"/>
    <property type="match status" value="1"/>
</dbReference>
<dbReference type="InterPro" id="IPR002401">
    <property type="entry name" value="Cyt_P450_E_grp-I"/>
</dbReference>
<dbReference type="GO" id="GO:0016705">
    <property type="term" value="F:oxidoreductase activity, acting on paired donors, with incorporation or reduction of molecular oxygen"/>
    <property type="evidence" value="ECO:0007669"/>
    <property type="project" value="InterPro"/>
</dbReference>
<dbReference type="Gene3D" id="1.10.630.10">
    <property type="entry name" value="Cytochrome P450"/>
    <property type="match status" value="1"/>
</dbReference>
<dbReference type="PANTHER" id="PTHR24305">
    <property type="entry name" value="CYTOCHROME P450"/>
    <property type="match status" value="1"/>
</dbReference>
<evidence type="ECO:0000313" key="8">
    <source>
        <dbReference type="EMBL" id="OQE10322.1"/>
    </source>
</evidence>
<feature type="binding site" description="axial binding residue" evidence="5">
    <location>
        <position position="436"/>
    </location>
    <ligand>
        <name>heme</name>
        <dbReference type="ChEBI" id="CHEBI:30413"/>
    </ligand>
    <ligandPart>
        <name>Fe</name>
        <dbReference type="ChEBI" id="CHEBI:18248"/>
    </ligandPart>
</feature>
<dbReference type="Proteomes" id="UP000191518">
    <property type="component" value="Unassembled WGS sequence"/>
</dbReference>
<dbReference type="GO" id="GO:0020037">
    <property type="term" value="F:heme binding"/>
    <property type="evidence" value="ECO:0007669"/>
    <property type="project" value="InterPro"/>
</dbReference>
<keyword evidence="4 5" id="KW-0408">Iron</keyword>
<dbReference type="EMBL" id="MDYP01000004">
    <property type="protein sequence ID" value="OQE10322.1"/>
    <property type="molecule type" value="Genomic_DNA"/>
</dbReference>
<keyword evidence="2 5" id="KW-0479">Metal-binding</keyword>
<evidence type="ECO:0000256" key="5">
    <source>
        <dbReference type="PIRSR" id="PIRSR602401-1"/>
    </source>
</evidence>
<comment type="cofactor">
    <cofactor evidence="1 5">
        <name>heme</name>
        <dbReference type="ChEBI" id="CHEBI:30413"/>
    </cofactor>
</comment>
<evidence type="ECO:0000256" key="2">
    <source>
        <dbReference type="ARBA" id="ARBA00022723"/>
    </source>
</evidence>
<dbReference type="PRINTS" id="PR00463">
    <property type="entry name" value="EP450I"/>
</dbReference>
<organism evidence="8 9">
    <name type="scientific">Penicillium vulpinum</name>
    <dbReference type="NCBI Taxonomy" id="29845"/>
    <lineage>
        <taxon>Eukaryota</taxon>
        <taxon>Fungi</taxon>
        <taxon>Dikarya</taxon>
        <taxon>Ascomycota</taxon>
        <taxon>Pezizomycotina</taxon>
        <taxon>Eurotiomycetes</taxon>
        <taxon>Eurotiomycetidae</taxon>
        <taxon>Eurotiales</taxon>
        <taxon>Aspergillaceae</taxon>
        <taxon>Penicillium</taxon>
    </lineage>
</organism>
<dbReference type="PANTHER" id="PTHR24305:SF235">
    <property type="entry name" value="CYTOCHROME P450 MONOOXYGENASE APDB-RELATED"/>
    <property type="match status" value="1"/>
</dbReference>
<keyword evidence="3 6" id="KW-0560">Oxidoreductase</keyword>
<dbReference type="GO" id="GO:0043386">
    <property type="term" value="P:mycotoxin biosynthetic process"/>
    <property type="evidence" value="ECO:0007669"/>
    <property type="project" value="UniProtKB-ARBA"/>
</dbReference>
<comment type="caution">
    <text evidence="8">The sequence shown here is derived from an EMBL/GenBank/DDBJ whole genome shotgun (WGS) entry which is preliminary data.</text>
</comment>
<sequence length="497" mass="56336">MTMLPVAAACLGITIVVQIIIIERRLAAIPGPFLAKFTDYWKVYHLLKGDYGETIYSWHQRHGPMIRTGPRHISVGDPNEVSRVYQIKPLLHKGNMYKGVVGWVKGKNVAGLEGMVDEVEHTNVKRVIAPAFSWRSVLNYESHINNSAEELVKNLENRDFVDINEWFPYWAIDSMNNIAFSTDMGFMKQATDIGGTMKTIRAFTSVWMYIFAFPTVFMWFAWALSFFVGPSGKLVAMCLERVSSRMEEKKKEDKVATEVDLLDFYIKARQEHPDIIAHERVIGMTFTTLLAGADTTAFNLAWTVYYLLKNPAALRCLQEELDKAVLEDSMSYPPTLQELSKLPYLDAVFKEGMRYALILQLNMDRVVPKGGMEICGHHIPAGTTVGCLSRVIHFDKGVYGADAESFRPERWLEASEEQRKVMERCAIWFGSGKHTCIGQHFARAKTIKALSMMLMKLEISDADKDAKMVSGAISSTRAPTHPYYIKVKKRDVYLAEA</sequence>
<dbReference type="InterPro" id="IPR036396">
    <property type="entry name" value="Cyt_P450_sf"/>
</dbReference>
<dbReference type="SUPFAM" id="SSF48264">
    <property type="entry name" value="Cytochrome P450"/>
    <property type="match status" value="1"/>
</dbReference>
<dbReference type="GO" id="GO:0004497">
    <property type="term" value="F:monooxygenase activity"/>
    <property type="evidence" value="ECO:0007669"/>
    <property type="project" value="UniProtKB-KW"/>
</dbReference>
<evidence type="ECO:0000313" key="9">
    <source>
        <dbReference type="Proteomes" id="UP000191518"/>
    </source>
</evidence>
<dbReference type="STRING" id="29845.A0A1V6S8F2"/>
<evidence type="ECO:0000256" key="7">
    <source>
        <dbReference type="SAM" id="Phobius"/>
    </source>
</evidence>
<proteinExistence type="inferred from homology"/>
<keyword evidence="7" id="KW-1133">Transmembrane helix</keyword>
<evidence type="ECO:0000256" key="3">
    <source>
        <dbReference type="ARBA" id="ARBA00023002"/>
    </source>
</evidence>
<dbReference type="InterPro" id="IPR001128">
    <property type="entry name" value="Cyt_P450"/>
</dbReference>
<keyword evidence="9" id="KW-1185">Reference proteome</keyword>